<reference evidence="1" key="1">
    <citation type="submission" date="2024-12" db="EMBL/GenBank/DDBJ databases">
        <authorList>
            <person name="Wu N."/>
        </authorList>
    </citation>
    <scope>NUCLEOTIDE SEQUENCE</scope>
    <source>
        <strain evidence="1">P15</strain>
    </source>
</reference>
<accession>A0ACC7NVB1</accession>
<protein>
    <submittedName>
        <fullName evidence="1">Lactate utilization protein C</fullName>
    </submittedName>
</protein>
<keyword evidence="2" id="KW-1185">Reference proteome</keyword>
<dbReference type="Proteomes" id="UP001631969">
    <property type="component" value="Unassembled WGS sequence"/>
</dbReference>
<name>A0ACC7NVB1_9BACL</name>
<dbReference type="EMBL" id="JBJURJ010000004">
    <property type="protein sequence ID" value="MFM9328312.1"/>
    <property type="molecule type" value="Genomic_DNA"/>
</dbReference>
<gene>
    <name evidence="1" type="ORF">ACI1P1_08450</name>
</gene>
<evidence type="ECO:0000313" key="1">
    <source>
        <dbReference type="EMBL" id="MFM9328312.1"/>
    </source>
</evidence>
<comment type="caution">
    <text evidence="1">The sequence shown here is derived from an EMBL/GenBank/DDBJ whole genome shotgun (WGS) entry which is preliminary data.</text>
</comment>
<sequence length="235" mass="25621">MASKEAFLQKLADKMGRERIYEASRPRWDTQPWDHLHKELDQAGLVAQFADELMKLGGVVIPVPNGELLPKAVNAYLTEAEFKRLILWPAGEDLDGAEPADVFEEQGYEVTRWSASGDRDTLVRAAEAAHAGLVYASHGLSETGSVVLYNRGDRGRVVSLLPNQLLVVVRGSTVVPRITQVLAGMPGKALDYSCVNIITGPSRTSDIEMDLTIGVHGPGRIAVFLIEDHLAVDLP</sequence>
<proteinExistence type="predicted"/>
<evidence type="ECO:0000313" key="2">
    <source>
        <dbReference type="Proteomes" id="UP001631969"/>
    </source>
</evidence>
<organism evidence="1 2">
    <name type="scientific">Paenibacillus mesotrionivorans</name>
    <dbReference type="NCBI Taxonomy" id="3160968"/>
    <lineage>
        <taxon>Bacteria</taxon>
        <taxon>Bacillati</taxon>
        <taxon>Bacillota</taxon>
        <taxon>Bacilli</taxon>
        <taxon>Bacillales</taxon>
        <taxon>Paenibacillaceae</taxon>
        <taxon>Paenibacillus</taxon>
    </lineage>
</organism>